<keyword evidence="2 5" id="KW-0689">Ribosomal protein</keyword>
<dbReference type="Gene3D" id="3.30.1440.10">
    <property type="match status" value="1"/>
</dbReference>
<comment type="subunit">
    <text evidence="5">Part of the 50S ribosomal subunit; part of the 5S rRNA/L5/L18/L25 subcomplex. Contacts the 5S rRNA and the P site tRNA. Forms a bridge to the 30S subunit in the 70S ribosome.</text>
</comment>
<comment type="caution">
    <text evidence="9">The sequence shown here is derived from an EMBL/GenBank/DDBJ whole genome shotgun (WGS) entry which is preliminary data.</text>
</comment>
<dbReference type="EMBL" id="MNUJ01000061">
    <property type="protein sequence ID" value="OIN88777.1"/>
    <property type="molecule type" value="Genomic_DNA"/>
</dbReference>
<dbReference type="InterPro" id="IPR022803">
    <property type="entry name" value="Ribosomal_uL5_dom_sf"/>
</dbReference>
<dbReference type="AlphaFoldDB" id="A0A1J4RMZ5"/>
<dbReference type="InterPro" id="IPR002132">
    <property type="entry name" value="Ribosomal_uL5"/>
</dbReference>
<keyword evidence="3 5" id="KW-0687">Ribonucleoprotein</keyword>
<feature type="domain" description="Large ribosomal subunit protein uL5 C-terminal" evidence="8">
    <location>
        <begin position="85"/>
        <end position="177"/>
    </location>
</feature>
<evidence type="ECO:0000259" key="7">
    <source>
        <dbReference type="Pfam" id="PF00281"/>
    </source>
</evidence>
<evidence type="ECO:0000313" key="10">
    <source>
        <dbReference type="Proteomes" id="UP000182753"/>
    </source>
</evidence>
<dbReference type="Proteomes" id="UP000182753">
    <property type="component" value="Unassembled WGS sequence"/>
</dbReference>
<gene>
    <name evidence="5" type="primary">rplE</name>
    <name evidence="9" type="ORF">AUJ40_03100</name>
</gene>
<name>A0A1J4RMZ5_9BACT</name>
<dbReference type="HAMAP" id="MF_01333_B">
    <property type="entry name" value="Ribosomal_uL5_B"/>
    <property type="match status" value="1"/>
</dbReference>
<comment type="similarity">
    <text evidence="1 5 6">Belongs to the universal ribosomal protein uL5 family.</text>
</comment>
<dbReference type="GO" id="GO:1990904">
    <property type="term" value="C:ribonucleoprotein complex"/>
    <property type="evidence" value="ECO:0007669"/>
    <property type="project" value="UniProtKB-KW"/>
</dbReference>
<dbReference type="GO" id="GO:0005840">
    <property type="term" value="C:ribosome"/>
    <property type="evidence" value="ECO:0007669"/>
    <property type="project" value="UniProtKB-KW"/>
</dbReference>
<dbReference type="FunFam" id="3.30.1440.10:FF:000001">
    <property type="entry name" value="50S ribosomal protein L5"/>
    <property type="match status" value="1"/>
</dbReference>
<evidence type="ECO:0000259" key="8">
    <source>
        <dbReference type="Pfam" id="PF00673"/>
    </source>
</evidence>
<dbReference type="PANTHER" id="PTHR11994">
    <property type="entry name" value="60S RIBOSOMAL PROTEIN L11-RELATED"/>
    <property type="match status" value="1"/>
</dbReference>
<dbReference type="GO" id="GO:0006412">
    <property type="term" value="P:translation"/>
    <property type="evidence" value="ECO:0007669"/>
    <property type="project" value="UniProtKB-UniRule"/>
</dbReference>
<protein>
    <recommendedName>
        <fullName evidence="4 5">Large ribosomal subunit protein uL5</fullName>
    </recommendedName>
</protein>
<dbReference type="InterPro" id="IPR031310">
    <property type="entry name" value="Ribosomal_uL5_N"/>
</dbReference>
<evidence type="ECO:0000256" key="6">
    <source>
        <dbReference type="RuleBase" id="RU003930"/>
    </source>
</evidence>
<dbReference type="Pfam" id="PF00673">
    <property type="entry name" value="Ribosomal_L5_C"/>
    <property type="match status" value="1"/>
</dbReference>
<evidence type="ECO:0000256" key="5">
    <source>
        <dbReference type="HAMAP-Rule" id="MF_01333"/>
    </source>
</evidence>
<proteinExistence type="inferred from homology"/>
<evidence type="ECO:0000256" key="4">
    <source>
        <dbReference type="ARBA" id="ARBA00035245"/>
    </source>
</evidence>
<reference evidence="9 10" key="1">
    <citation type="journal article" date="2016" name="Environ. Microbiol.">
        <title>Genomic resolution of a cold subsurface aquifer community provides metabolic insights for novel microbes adapted to high CO concentrations.</title>
        <authorList>
            <person name="Probst A.J."/>
            <person name="Castelle C.J."/>
            <person name="Singh A."/>
            <person name="Brown C.T."/>
            <person name="Anantharaman K."/>
            <person name="Sharon I."/>
            <person name="Hug L.A."/>
            <person name="Burstein D."/>
            <person name="Emerson J.B."/>
            <person name="Thomas B.C."/>
            <person name="Banfield J.F."/>
        </authorList>
    </citation>
    <scope>NUCLEOTIDE SEQUENCE [LARGE SCALE GENOMIC DNA]</scope>
    <source>
        <strain evidence="9">CG1_02_42_45</strain>
    </source>
</reference>
<dbReference type="InterPro" id="IPR020930">
    <property type="entry name" value="Ribosomal_uL5_bac-type"/>
</dbReference>
<dbReference type="Pfam" id="PF00281">
    <property type="entry name" value="Ribosomal_L5"/>
    <property type="match status" value="1"/>
</dbReference>
<comment type="function">
    <text evidence="5">This is 1 of the proteins that bind and probably mediate the attachment of the 5S RNA into the large ribosomal subunit, where it forms part of the central protuberance. In the 70S ribosome it contacts protein S13 of the 30S subunit (bridge B1b), connecting the 2 subunits; this bridge is implicated in subunit movement. Contacts the P site tRNA; the 5S rRNA and some of its associated proteins might help stabilize positioning of ribosome-bound tRNAs.</text>
</comment>
<accession>A0A1J4RMZ5</accession>
<sequence length="188" mass="20949">MTNLAETYKREIRTKMKESFGYSNDLAIPRITKVTVNVGAGKALDSPDLLKTIEADLAKITGQKPRINKSKKSISGFKLRSGQSVGLSATLRGKRMYDFLEKLAGVVLPRIRDFRGLKEKSFDREGNYSIGISEHVIFPEIKFDSVKEIFGLQICITTNAKTPKEGKKLLELFGFPFAKSNISSIKSV</sequence>
<evidence type="ECO:0000256" key="1">
    <source>
        <dbReference type="ARBA" id="ARBA00008553"/>
    </source>
</evidence>
<evidence type="ECO:0000256" key="2">
    <source>
        <dbReference type="ARBA" id="ARBA00022980"/>
    </source>
</evidence>
<dbReference type="GO" id="GO:0003735">
    <property type="term" value="F:structural constituent of ribosome"/>
    <property type="evidence" value="ECO:0007669"/>
    <property type="project" value="InterPro"/>
</dbReference>
<organism evidence="9 10">
    <name type="scientific">Candidatus Berkelbacteria bacterium CG1_02_42_45</name>
    <dbReference type="NCBI Taxonomy" id="1805036"/>
    <lineage>
        <taxon>Bacteria</taxon>
        <taxon>Candidatus Berkelbacteria</taxon>
    </lineage>
</organism>
<evidence type="ECO:0000313" key="9">
    <source>
        <dbReference type="EMBL" id="OIN88777.1"/>
    </source>
</evidence>
<dbReference type="SUPFAM" id="SSF55282">
    <property type="entry name" value="RL5-like"/>
    <property type="match status" value="1"/>
</dbReference>
<feature type="domain" description="Large ribosomal subunit protein uL5 N-terminal" evidence="7">
    <location>
        <begin position="25"/>
        <end position="80"/>
    </location>
</feature>
<dbReference type="GO" id="GO:0019843">
    <property type="term" value="F:rRNA binding"/>
    <property type="evidence" value="ECO:0007669"/>
    <property type="project" value="UniProtKB-UniRule"/>
</dbReference>
<dbReference type="GO" id="GO:0000049">
    <property type="term" value="F:tRNA binding"/>
    <property type="evidence" value="ECO:0007669"/>
    <property type="project" value="UniProtKB-UniRule"/>
</dbReference>
<keyword evidence="5" id="KW-0699">rRNA-binding</keyword>
<evidence type="ECO:0000256" key="3">
    <source>
        <dbReference type="ARBA" id="ARBA00023274"/>
    </source>
</evidence>
<dbReference type="InterPro" id="IPR031309">
    <property type="entry name" value="Ribosomal_uL5_C"/>
</dbReference>
<keyword evidence="5" id="KW-0820">tRNA-binding</keyword>
<dbReference type="PIRSF" id="PIRSF002161">
    <property type="entry name" value="Ribosomal_L5"/>
    <property type="match status" value="1"/>
</dbReference>
<dbReference type="NCBIfam" id="NF000585">
    <property type="entry name" value="PRK00010.1"/>
    <property type="match status" value="1"/>
</dbReference>
<keyword evidence="5" id="KW-0694">RNA-binding</keyword>